<organism evidence="1 2">
    <name type="scientific">Hallella colorans</name>
    <dbReference type="NCBI Taxonomy" id="1703337"/>
    <lineage>
        <taxon>Bacteria</taxon>
        <taxon>Pseudomonadati</taxon>
        <taxon>Bacteroidota</taxon>
        <taxon>Bacteroidia</taxon>
        <taxon>Bacteroidales</taxon>
        <taxon>Prevotellaceae</taxon>
        <taxon>Hallella</taxon>
    </lineage>
</organism>
<dbReference type="EMBL" id="QENY01000017">
    <property type="protein sequence ID" value="PVX50628.1"/>
    <property type="molecule type" value="Genomic_DNA"/>
</dbReference>
<reference evidence="1 2" key="1">
    <citation type="submission" date="2018-05" db="EMBL/GenBank/DDBJ databases">
        <title>Genomic Encyclopedia of Type Strains, Phase IV (KMG-IV): sequencing the most valuable type-strain genomes for metagenomic binning, comparative biology and taxonomic classification.</title>
        <authorList>
            <person name="Goeker M."/>
        </authorList>
    </citation>
    <scope>NUCLEOTIDE SEQUENCE [LARGE SCALE GENOMIC DNA]</scope>
    <source>
        <strain evidence="1 2">DSM 100333</strain>
    </source>
</reference>
<keyword evidence="2" id="KW-1185">Reference proteome</keyword>
<evidence type="ECO:0000313" key="2">
    <source>
        <dbReference type="Proteomes" id="UP000245870"/>
    </source>
</evidence>
<accession>A0A2U0U2X9</accession>
<dbReference type="Proteomes" id="UP000245870">
    <property type="component" value="Unassembled WGS sequence"/>
</dbReference>
<dbReference type="AlphaFoldDB" id="A0A2U0U2X9"/>
<sequence>MVQVGSNNKFKNGKLFILCIFVKNMDKQQLISTLLAEVERKIGRTLRTPTDFQYLSLQISKEGKGYESLSISTIKRLYKYINSSHEPSQQTLTILAHFIGYKDWDTFRKFQSTLAKQTSGFLSNIDDVLTKTKIGDTLYIQWNPNRKIKVQNQGSRRVIVIASENSQLIVGDSFKLSEIKNDKPLLATDFIRDGMSMPDYIMGRNDGVNVYLE</sequence>
<proteinExistence type="predicted"/>
<protein>
    <submittedName>
        <fullName evidence="1">Uncharacterized protein</fullName>
    </submittedName>
</protein>
<evidence type="ECO:0000313" key="1">
    <source>
        <dbReference type="EMBL" id="PVX50628.1"/>
    </source>
</evidence>
<dbReference type="RefSeq" id="WP_165815051.1">
    <property type="nucleotide sequence ID" value="NZ_QENY01000017.1"/>
</dbReference>
<name>A0A2U0U2X9_9BACT</name>
<gene>
    <name evidence="1" type="ORF">C7379_11726</name>
</gene>
<comment type="caution">
    <text evidence="1">The sequence shown here is derived from an EMBL/GenBank/DDBJ whole genome shotgun (WGS) entry which is preliminary data.</text>
</comment>